<dbReference type="SMART" id="SM00525">
    <property type="entry name" value="FES"/>
    <property type="match status" value="1"/>
</dbReference>
<proteinExistence type="inferred from homology"/>
<evidence type="ECO:0000256" key="2">
    <source>
        <dbReference type="ARBA" id="ARBA00022485"/>
    </source>
</evidence>
<dbReference type="NCBIfam" id="TIGR01083">
    <property type="entry name" value="nth"/>
    <property type="match status" value="1"/>
</dbReference>
<dbReference type="Gene3D" id="1.10.340.30">
    <property type="entry name" value="Hypothetical protein, domain 2"/>
    <property type="match status" value="1"/>
</dbReference>
<dbReference type="GO" id="GO:0140078">
    <property type="term" value="F:class I DNA-(apurinic or apyrimidinic site) endonuclease activity"/>
    <property type="evidence" value="ECO:0007669"/>
    <property type="project" value="UniProtKB-EC"/>
</dbReference>
<keyword evidence="14" id="KW-0255">Endonuclease</keyword>
<evidence type="ECO:0000259" key="13">
    <source>
        <dbReference type="SMART" id="SM00478"/>
    </source>
</evidence>
<dbReference type="EC" id="4.2.99.18" evidence="12"/>
<dbReference type="HAMAP" id="MF_00942">
    <property type="entry name" value="Nth"/>
    <property type="match status" value="1"/>
</dbReference>
<keyword evidence="4 12" id="KW-0227">DNA damage</keyword>
<comment type="caution">
    <text evidence="14">The sequence shown here is derived from an EMBL/GenBank/DDBJ whole genome shotgun (WGS) entry which is preliminary data.</text>
</comment>
<comment type="function">
    <text evidence="12">DNA repair enzyme that has both DNA N-glycosylase activity and AP-lyase activity. The DNA N-glycosylase activity releases various damaged pyrimidines from DNA by cleaving the N-glycosidic bond, leaving an AP (apurinic/apyrimidinic) site. The AP-lyase activity cleaves the phosphodiester bond 3' to the AP site by a beta-elimination, leaving a 3'-terminal unsaturated sugar and a product with a terminal 5'-phosphate.</text>
</comment>
<keyword evidence="9 12" id="KW-0234">DNA repair</keyword>
<protein>
    <recommendedName>
        <fullName evidence="12">Endonuclease III</fullName>
        <ecNumber evidence="12">4.2.99.18</ecNumber>
    </recommendedName>
    <alternativeName>
        <fullName evidence="12">DNA-(apurinic or apyrimidinic site) lyase</fullName>
    </alternativeName>
</protein>
<dbReference type="InterPro" id="IPR005759">
    <property type="entry name" value="Nth"/>
</dbReference>
<dbReference type="GO" id="GO:0006285">
    <property type="term" value="P:base-excision repair, AP site formation"/>
    <property type="evidence" value="ECO:0007669"/>
    <property type="project" value="TreeGrafter"/>
</dbReference>
<dbReference type="Pfam" id="PF00730">
    <property type="entry name" value="HhH-GPD"/>
    <property type="match status" value="1"/>
</dbReference>
<evidence type="ECO:0000256" key="1">
    <source>
        <dbReference type="ARBA" id="ARBA00008343"/>
    </source>
</evidence>
<comment type="similarity">
    <text evidence="1 12">Belongs to the Nth/MutY family.</text>
</comment>
<keyword evidence="10 12" id="KW-0456">Lyase</keyword>
<dbReference type="PANTHER" id="PTHR10359:SF18">
    <property type="entry name" value="ENDONUCLEASE III"/>
    <property type="match status" value="1"/>
</dbReference>
<gene>
    <name evidence="12 14" type="primary">nth</name>
    <name evidence="14" type="ORF">ENW96_08045</name>
</gene>
<keyword evidence="3 12" id="KW-0479">Metal-binding</keyword>
<dbReference type="GO" id="GO:0003677">
    <property type="term" value="F:DNA binding"/>
    <property type="evidence" value="ECO:0007669"/>
    <property type="project" value="UniProtKB-UniRule"/>
</dbReference>
<dbReference type="PIRSF" id="PIRSF001435">
    <property type="entry name" value="Nth"/>
    <property type="match status" value="1"/>
</dbReference>
<evidence type="ECO:0000256" key="9">
    <source>
        <dbReference type="ARBA" id="ARBA00023204"/>
    </source>
</evidence>
<dbReference type="InterPro" id="IPR023170">
    <property type="entry name" value="HhH_base_excis_C"/>
</dbReference>
<accession>A0A7C3UZ30</accession>
<evidence type="ECO:0000256" key="3">
    <source>
        <dbReference type="ARBA" id="ARBA00022723"/>
    </source>
</evidence>
<dbReference type="EMBL" id="DTMF01000198">
    <property type="protein sequence ID" value="HGF34323.1"/>
    <property type="molecule type" value="Genomic_DNA"/>
</dbReference>
<name>A0A7C3UZ30_9BACT</name>
<feature type="binding site" evidence="12">
    <location>
        <position position="188"/>
    </location>
    <ligand>
        <name>[4Fe-4S] cluster</name>
        <dbReference type="ChEBI" id="CHEBI:49883"/>
    </ligand>
</feature>
<evidence type="ECO:0000256" key="5">
    <source>
        <dbReference type="ARBA" id="ARBA00022801"/>
    </source>
</evidence>
<dbReference type="PROSITE" id="PS00764">
    <property type="entry name" value="ENDONUCLEASE_III_1"/>
    <property type="match status" value="1"/>
</dbReference>
<dbReference type="GO" id="GO:0051539">
    <property type="term" value="F:4 iron, 4 sulfur cluster binding"/>
    <property type="evidence" value="ECO:0007669"/>
    <property type="project" value="UniProtKB-UniRule"/>
</dbReference>
<dbReference type="GO" id="GO:0019104">
    <property type="term" value="F:DNA N-glycosylase activity"/>
    <property type="evidence" value="ECO:0007669"/>
    <property type="project" value="UniProtKB-UniRule"/>
</dbReference>
<dbReference type="InterPro" id="IPR003265">
    <property type="entry name" value="HhH-GPD_domain"/>
</dbReference>
<dbReference type="Pfam" id="PF00633">
    <property type="entry name" value="HHH"/>
    <property type="match status" value="1"/>
</dbReference>
<sequence length="217" mass="24158">MTPAEKIGPILELLDRHYPDAHVTLDFTNPLELLVATLLSAQCTDVRVNQVTPALFKKYPNAAAYARAPIEELEDMIRPTGFFHNKAKSLKALCQKLVDDYNGEVPASLEELVKLPGIGRKTANVVLGNAFGIPGIFVDTHLGRVSQRLGLTQENDPVKIEFDLMPLVPKERWVKFSHQMIWHGRRICLARNPKCSVCPLLPYCDYGQKASGPAKKS</sequence>
<dbReference type="InterPro" id="IPR004035">
    <property type="entry name" value="Endouclease-III_FeS-bd_BS"/>
</dbReference>
<keyword evidence="14" id="KW-0540">Nuclease</keyword>
<evidence type="ECO:0000256" key="10">
    <source>
        <dbReference type="ARBA" id="ARBA00023239"/>
    </source>
</evidence>
<dbReference type="InterPro" id="IPR011257">
    <property type="entry name" value="DNA_glycosylase"/>
</dbReference>
<dbReference type="InterPro" id="IPR003651">
    <property type="entry name" value="Endonuclease3_FeS-loop_motif"/>
</dbReference>
<keyword evidence="7 12" id="KW-0411">Iron-sulfur</keyword>
<dbReference type="CDD" id="cd00056">
    <property type="entry name" value="ENDO3c"/>
    <property type="match status" value="1"/>
</dbReference>
<evidence type="ECO:0000256" key="4">
    <source>
        <dbReference type="ARBA" id="ARBA00022763"/>
    </source>
</evidence>
<dbReference type="PROSITE" id="PS01155">
    <property type="entry name" value="ENDONUCLEASE_III_2"/>
    <property type="match status" value="1"/>
</dbReference>
<evidence type="ECO:0000256" key="8">
    <source>
        <dbReference type="ARBA" id="ARBA00023125"/>
    </source>
</evidence>
<dbReference type="PANTHER" id="PTHR10359">
    <property type="entry name" value="A/G-SPECIFIC ADENINE GLYCOSYLASE/ENDONUCLEASE III"/>
    <property type="match status" value="1"/>
</dbReference>
<dbReference type="GO" id="GO:0046872">
    <property type="term" value="F:metal ion binding"/>
    <property type="evidence" value="ECO:0007669"/>
    <property type="project" value="UniProtKB-KW"/>
</dbReference>
<keyword evidence="11 12" id="KW-0326">Glycosidase</keyword>
<keyword evidence="2 12" id="KW-0004">4Fe-4S</keyword>
<evidence type="ECO:0000313" key="14">
    <source>
        <dbReference type="EMBL" id="HGF34323.1"/>
    </source>
</evidence>
<evidence type="ECO:0000256" key="7">
    <source>
        <dbReference type="ARBA" id="ARBA00023014"/>
    </source>
</evidence>
<dbReference type="SUPFAM" id="SSF48150">
    <property type="entry name" value="DNA-glycosylase"/>
    <property type="match status" value="1"/>
</dbReference>
<keyword evidence="8 12" id="KW-0238">DNA-binding</keyword>
<reference evidence="14" key="1">
    <citation type="journal article" date="2020" name="mSystems">
        <title>Genome- and Community-Level Interaction Insights into Carbon Utilization and Element Cycling Functions of Hydrothermarchaeota in Hydrothermal Sediment.</title>
        <authorList>
            <person name="Zhou Z."/>
            <person name="Liu Y."/>
            <person name="Xu W."/>
            <person name="Pan J."/>
            <person name="Luo Z.H."/>
            <person name="Li M."/>
        </authorList>
    </citation>
    <scope>NUCLEOTIDE SEQUENCE [LARGE SCALE GENOMIC DNA]</scope>
    <source>
        <strain evidence="14">SpSt-897</strain>
    </source>
</reference>
<evidence type="ECO:0000256" key="12">
    <source>
        <dbReference type="HAMAP-Rule" id="MF_00942"/>
    </source>
</evidence>
<organism evidence="14">
    <name type="scientific">Desulfobacca acetoxidans</name>
    <dbReference type="NCBI Taxonomy" id="60893"/>
    <lineage>
        <taxon>Bacteria</taxon>
        <taxon>Pseudomonadati</taxon>
        <taxon>Thermodesulfobacteriota</taxon>
        <taxon>Desulfobaccia</taxon>
        <taxon>Desulfobaccales</taxon>
        <taxon>Desulfobaccaceae</taxon>
        <taxon>Desulfobacca</taxon>
    </lineage>
</organism>
<feature type="domain" description="HhH-GPD" evidence="13">
    <location>
        <begin position="39"/>
        <end position="186"/>
    </location>
</feature>
<dbReference type="InterPro" id="IPR000445">
    <property type="entry name" value="HhH_motif"/>
</dbReference>
<feature type="binding site" evidence="12">
    <location>
        <position position="204"/>
    </location>
    <ligand>
        <name>[4Fe-4S] cluster</name>
        <dbReference type="ChEBI" id="CHEBI:49883"/>
    </ligand>
</feature>
<feature type="binding site" evidence="12">
    <location>
        <position position="195"/>
    </location>
    <ligand>
        <name>[4Fe-4S] cluster</name>
        <dbReference type="ChEBI" id="CHEBI:49883"/>
    </ligand>
</feature>
<dbReference type="SMART" id="SM00478">
    <property type="entry name" value="ENDO3c"/>
    <property type="match status" value="1"/>
</dbReference>
<dbReference type="AlphaFoldDB" id="A0A7C3UZ30"/>
<comment type="catalytic activity">
    <reaction evidence="12">
        <text>2'-deoxyribonucleotide-(2'-deoxyribose 5'-phosphate)-2'-deoxyribonucleotide-DNA = a 3'-end 2'-deoxyribonucleotide-(2,3-dehydro-2,3-deoxyribose 5'-phosphate)-DNA + a 5'-end 5'-phospho-2'-deoxyribonucleoside-DNA + H(+)</text>
        <dbReference type="Rhea" id="RHEA:66592"/>
        <dbReference type="Rhea" id="RHEA-COMP:13180"/>
        <dbReference type="Rhea" id="RHEA-COMP:16897"/>
        <dbReference type="Rhea" id="RHEA-COMP:17067"/>
        <dbReference type="ChEBI" id="CHEBI:15378"/>
        <dbReference type="ChEBI" id="CHEBI:136412"/>
        <dbReference type="ChEBI" id="CHEBI:157695"/>
        <dbReference type="ChEBI" id="CHEBI:167181"/>
        <dbReference type="EC" id="4.2.99.18"/>
    </reaction>
</comment>
<keyword evidence="6 12" id="KW-0408">Iron</keyword>
<feature type="binding site" evidence="12">
    <location>
        <position position="198"/>
    </location>
    <ligand>
        <name>[4Fe-4S] cluster</name>
        <dbReference type="ChEBI" id="CHEBI:49883"/>
    </ligand>
</feature>
<evidence type="ECO:0000256" key="11">
    <source>
        <dbReference type="ARBA" id="ARBA00023295"/>
    </source>
</evidence>
<dbReference type="FunFam" id="1.10.1670.10:FF:000001">
    <property type="entry name" value="Endonuclease III"/>
    <property type="match status" value="1"/>
</dbReference>
<keyword evidence="5 12" id="KW-0378">Hydrolase</keyword>
<dbReference type="FunFam" id="1.10.340.30:FF:000001">
    <property type="entry name" value="Endonuclease III"/>
    <property type="match status" value="1"/>
</dbReference>
<dbReference type="InterPro" id="IPR004036">
    <property type="entry name" value="Endonuclease-III-like_CS2"/>
</dbReference>
<dbReference type="Gene3D" id="1.10.1670.10">
    <property type="entry name" value="Helix-hairpin-Helix base-excision DNA repair enzymes (C-terminal)"/>
    <property type="match status" value="1"/>
</dbReference>
<dbReference type="Pfam" id="PF10576">
    <property type="entry name" value="EndIII_4Fe-2S"/>
    <property type="match status" value="1"/>
</dbReference>
<comment type="cofactor">
    <cofactor evidence="12">
        <name>[4Fe-4S] cluster</name>
        <dbReference type="ChEBI" id="CHEBI:49883"/>
    </cofactor>
    <text evidence="12">Binds 1 [4Fe-4S] cluster.</text>
</comment>
<evidence type="ECO:0000256" key="6">
    <source>
        <dbReference type="ARBA" id="ARBA00023004"/>
    </source>
</evidence>